<organism evidence="1 2">
    <name type="scientific">Clostridium porci</name>
    <dbReference type="NCBI Taxonomy" id="2605778"/>
    <lineage>
        <taxon>Bacteria</taxon>
        <taxon>Bacillati</taxon>
        <taxon>Bacillota</taxon>
        <taxon>Clostridia</taxon>
        <taxon>Eubacteriales</taxon>
        <taxon>Clostridiaceae</taxon>
        <taxon>Clostridium</taxon>
    </lineage>
</organism>
<accession>A0A7X2NHM6</accession>
<gene>
    <name evidence="1" type="ORF">FYJ39_00480</name>
</gene>
<dbReference type="RefSeq" id="WP_154470506.1">
    <property type="nucleotide sequence ID" value="NZ_VUMD01000001.1"/>
</dbReference>
<name>A0A7X2NHM6_9CLOT</name>
<keyword evidence="2" id="KW-1185">Reference proteome</keyword>
<dbReference type="SUPFAM" id="SSF53335">
    <property type="entry name" value="S-adenosyl-L-methionine-dependent methyltransferases"/>
    <property type="match status" value="1"/>
</dbReference>
<evidence type="ECO:0000313" key="1">
    <source>
        <dbReference type="EMBL" id="MSS35089.1"/>
    </source>
</evidence>
<comment type="caution">
    <text evidence="1">The sequence shown here is derived from an EMBL/GenBank/DDBJ whole genome shotgun (WGS) entry which is preliminary data.</text>
</comment>
<dbReference type="Gene3D" id="3.40.50.150">
    <property type="entry name" value="Vaccinia Virus protein VP39"/>
    <property type="match status" value="1"/>
</dbReference>
<evidence type="ECO:0000313" key="2">
    <source>
        <dbReference type="Proteomes" id="UP000429958"/>
    </source>
</evidence>
<dbReference type="AlphaFoldDB" id="A0A7X2NHM6"/>
<dbReference type="InterPro" id="IPR029063">
    <property type="entry name" value="SAM-dependent_MTases_sf"/>
</dbReference>
<protein>
    <submittedName>
        <fullName evidence="1">FkbM family methyltransferase</fullName>
    </submittedName>
</protein>
<reference evidence="1 2" key="1">
    <citation type="submission" date="2019-08" db="EMBL/GenBank/DDBJ databases">
        <title>In-depth cultivation of the pig gut microbiome towards novel bacterial diversity and tailored functional studies.</title>
        <authorList>
            <person name="Wylensek D."/>
            <person name="Hitch T.C.A."/>
            <person name="Clavel T."/>
        </authorList>
    </citation>
    <scope>NUCLEOTIDE SEQUENCE [LARGE SCALE GENOMIC DNA]</scope>
    <source>
        <strain evidence="1 2">WCA-389-WT-23D1</strain>
    </source>
</reference>
<keyword evidence="1" id="KW-0808">Transferase</keyword>
<dbReference type="Proteomes" id="UP000429958">
    <property type="component" value="Unassembled WGS sequence"/>
</dbReference>
<dbReference type="GO" id="GO:0032259">
    <property type="term" value="P:methylation"/>
    <property type="evidence" value="ECO:0007669"/>
    <property type="project" value="UniProtKB-KW"/>
</dbReference>
<dbReference type="EMBL" id="VUMD01000001">
    <property type="protein sequence ID" value="MSS35089.1"/>
    <property type="molecule type" value="Genomic_DNA"/>
</dbReference>
<keyword evidence="1" id="KW-0489">Methyltransferase</keyword>
<dbReference type="InterPro" id="IPR006342">
    <property type="entry name" value="FkbM_mtfrase"/>
</dbReference>
<sequence length="370" mass="41777">MYVNGTGFREQLVRKRENRVLKEAEALIEQLLKEKGSFALWGAGNTGNHTRRFLERRTNGKLRPAYVVDNNPSLWGKDNIIGPEEFFSLKDGPAHLVVAVYVADQVVDQIRSFGYKGKVSCLNATTLYEEGDIWTPYEACFAELEETFWLLADERSKATLIGFLNYIRTLDDRYLEAVNGNSREKLMDASVLRPTQKEYFVDVGAFTGDTIDSFLNISDREYKGILALEPDKENFSALCRYVTSNQLDRIIVKQLAAGEEEGRQWFQSGMSESCRIGEYGTGEIEVRRLDNMPEASDVTLLKVSSNGLDLSVLKGAEGLILSNGPKISTYASGSLLWEIPAYIKKLNPDYKIYYRHYGLGRQAMICYGVL</sequence>
<proteinExistence type="predicted"/>
<dbReference type="GO" id="GO:0008168">
    <property type="term" value="F:methyltransferase activity"/>
    <property type="evidence" value="ECO:0007669"/>
    <property type="project" value="UniProtKB-KW"/>
</dbReference>
<dbReference type="NCBIfam" id="TIGR01444">
    <property type="entry name" value="fkbM_fam"/>
    <property type="match status" value="1"/>
</dbReference>